<dbReference type="InterPro" id="IPR036966">
    <property type="entry name" value="CBM3_sf"/>
</dbReference>
<dbReference type="AlphaFoldDB" id="A0A455T422"/>
<dbReference type="PANTHER" id="PTHR22298">
    <property type="entry name" value="ENDO-1,4-BETA-GLUCANASE"/>
    <property type="match status" value="1"/>
</dbReference>
<dbReference type="GO" id="GO:0004553">
    <property type="term" value="F:hydrolase activity, hydrolyzing O-glycosyl compounds"/>
    <property type="evidence" value="ECO:0007669"/>
    <property type="project" value="InterPro"/>
</dbReference>
<dbReference type="InterPro" id="IPR006311">
    <property type="entry name" value="TAT_signal"/>
</dbReference>
<name>A0A455T422_9CHLR</name>
<dbReference type="Gene3D" id="2.60.40.710">
    <property type="entry name" value="Endoglucanase-like"/>
    <property type="match status" value="1"/>
</dbReference>
<dbReference type="Pfam" id="PF00942">
    <property type="entry name" value="CBM_3"/>
    <property type="match status" value="1"/>
</dbReference>
<dbReference type="InterPro" id="IPR001701">
    <property type="entry name" value="Glyco_hydro_9"/>
</dbReference>
<dbReference type="Gene3D" id="1.50.10.10">
    <property type="match status" value="1"/>
</dbReference>
<dbReference type="InterPro" id="IPR001956">
    <property type="entry name" value="CBM3"/>
</dbReference>
<sequence>MSTRISRRELLRQSRNLLVALPLGSLGAALAGAESSLGASAAPTPQYNLAAALQMSIYFYDAQKSGPGVTGGLLPWRGDCDLSDTAVPLQPKNSNNVGTNMSASFIAAHRQVLDPAGKGTVDVSGGFHDAGDHVKFGLPQAYAISTLGWGFYEFRQAFVSTGQDAHMMAILRWGCDYLLRCTFRDSSGNVVAFCYQVGEGSIDHTVWAPPEVENLARPAYFATSETPASDMCGQAAAALAIMYLNSQSSDPTYAAKCLDYAKALYRFAVANRGLGYSGGFYNSSGDSDDLAWAAIWLYIATGQQSYLNDIIATDSSGHYTGYLKAIMNSTQDNWQNTWVHCWDSVWGGMFLKLAPITNDPKHWYIARWNLEYWSNVPHQDPNDKNFLKPTPGGFMVINTWGSCRYNAAAQLCALVYRKYTGDSRFSDWALGQMNYILGSNPMNRCYMVGFASNSAKHPHHRAAHGSFTNSMSDPPNHRHTLWGGLVGGPDTSDYHDDATNDFVYNEVAVDYSAAFVGALAGLYYYYGSGQQPNPNFSTAETPVNPFFVEALVNQDSNQSTQITLTLHSDTTQPPQFVTGLKVRYFFNISELLAVGQSINAVSVAIYYDQNQYLPNGGPVAVRGPYAWGNSNTVYYYEFDWSAYPLWYTRDLEFALIVAIGSDYKYHWDSSNDWSRQGLTSTKAVTQYIPVYRNGTLVFGQEPPKS</sequence>
<feature type="domain" description="CBM3" evidence="6">
    <location>
        <begin position="541"/>
        <end position="703"/>
    </location>
</feature>
<dbReference type="SUPFAM" id="SSF48208">
    <property type="entry name" value="Six-hairpin glycosidases"/>
    <property type="match status" value="1"/>
</dbReference>
<evidence type="ECO:0000256" key="2">
    <source>
        <dbReference type="ARBA" id="ARBA00023277"/>
    </source>
</evidence>
<accession>A0A455T422</accession>
<dbReference type="SUPFAM" id="SSF49384">
    <property type="entry name" value="Carbohydrate-binding domain"/>
    <property type="match status" value="1"/>
</dbReference>
<keyword evidence="1" id="KW-0378">Hydrolase</keyword>
<keyword evidence="3" id="KW-0326">Glycosidase</keyword>
<dbReference type="EMBL" id="AP019377">
    <property type="protein sequence ID" value="BBH93971.1"/>
    <property type="molecule type" value="Genomic_DNA"/>
</dbReference>
<gene>
    <name evidence="7" type="ORF">KTA_21700</name>
</gene>
<evidence type="ECO:0000256" key="3">
    <source>
        <dbReference type="ARBA" id="ARBA00023295"/>
    </source>
</evidence>
<feature type="signal peptide" evidence="5">
    <location>
        <begin position="1"/>
        <end position="31"/>
    </location>
</feature>
<proteinExistence type="predicted"/>
<feature type="chain" id="PRO_5019849699" evidence="5">
    <location>
        <begin position="32"/>
        <end position="705"/>
    </location>
</feature>
<organism evidence="7">
    <name type="scientific">Thermogemmatispora argillosa</name>
    <dbReference type="NCBI Taxonomy" id="2045280"/>
    <lineage>
        <taxon>Bacteria</taxon>
        <taxon>Bacillati</taxon>
        <taxon>Chloroflexota</taxon>
        <taxon>Ktedonobacteria</taxon>
        <taxon>Thermogemmatisporales</taxon>
        <taxon>Thermogemmatisporaceae</taxon>
        <taxon>Thermogemmatispora</taxon>
    </lineage>
</organism>
<dbReference type="PROSITE" id="PS51172">
    <property type="entry name" value="CBM3"/>
    <property type="match status" value="1"/>
</dbReference>
<dbReference type="InterPro" id="IPR008965">
    <property type="entry name" value="CBM2/CBM3_carb-bd_dom_sf"/>
</dbReference>
<evidence type="ECO:0000256" key="4">
    <source>
        <dbReference type="ARBA" id="ARBA00023326"/>
    </source>
</evidence>
<dbReference type="GO" id="GO:0000272">
    <property type="term" value="P:polysaccharide catabolic process"/>
    <property type="evidence" value="ECO:0007669"/>
    <property type="project" value="UniProtKB-KW"/>
</dbReference>
<evidence type="ECO:0000256" key="5">
    <source>
        <dbReference type="SAM" id="SignalP"/>
    </source>
</evidence>
<keyword evidence="2" id="KW-0119">Carbohydrate metabolism</keyword>
<dbReference type="InterPro" id="IPR012341">
    <property type="entry name" value="6hp_glycosidase-like_sf"/>
</dbReference>
<dbReference type="Pfam" id="PF00759">
    <property type="entry name" value="Glyco_hydro_9"/>
    <property type="match status" value="1"/>
</dbReference>
<reference evidence="7" key="1">
    <citation type="submission" date="2018-12" db="EMBL/GenBank/DDBJ databases">
        <title>Novel natural products biosynthetic potential of the class Ktedonobacteria.</title>
        <authorList>
            <person name="Zheng Y."/>
            <person name="Saitou A."/>
            <person name="Wang C.M."/>
            <person name="Toyoda A."/>
            <person name="Minakuchi Y."/>
            <person name="Sekiguchi Y."/>
            <person name="Ueda K."/>
            <person name="Takano H."/>
            <person name="Sakai Y."/>
            <person name="Yokota A."/>
            <person name="Yabe S."/>
        </authorList>
    </citation>
    <scope>NUCLEOTIDE SEQUENCE</scope>
    <source>
        <strain evidence="7">A3-2</strain>
    </source>
</reference>
<protein>
    <submittedName>
        <fullName evidence="7">Endoglucanase</fullName>
    </submittedName>
</protein>
<dbReference type="PROSITE" id="PS51318">
    <property type="entry name" value="TAT"/>
    <property type="match status" value="1"/>
</dbReference>
<evidence type="ECO:0000256" key="1">
    <source>
        <dbReference type="ARBA" id="ARBA00022801"/>
    </source>
</evidence>
<evidence type="ECO:0000259" key="6">
    <source>
        <dbReference type="PROSITE" id="PS51172"/>
    </source>
</evidence>
<dbReference type="InterPro" id="IPR008928">
    <property type="entry name" value="6-hairpin_glycosidase_sf"/>
</dbReference>
<keyword evidence="4" id="KW-0624">Polysaccharide degradation</keyword>
<evidence type="ECO:0000313" key="7">
    <source>
        <dbReference type="EMBL" id="BBH93971.1"/>
    </source>
</evidence>
<keyword evidence="5" id="KW-0732">Signal</keyword>
<dbReference type="GO" id="GO:0030248">
    <property type="term" value="F:cellulose binding"/>
    <property type="evidence" value="ECO:0007669"/>
    <property type="project" value="InterPro"/>
</dbReference>